<keyword evidence="2" id="KW-1185">Reference proteome</keyword>
<dbReference type="Proteomes" id="UP001519332">
    <property type="component" value="Unassembled WGS sequence"/>
</dbReference>
<gene>
    <name evidence="1" type="ORF">JOF56_003799</name>
</gene>
<protein>
    <submittedName>
        <fullName evidence="1">Uncharacterized protein</fullName>
    </submittedName>
</protein>
<organism evidence="1 2">
    <name type="scientific">Kibdelosporangium banguiense</name>
    <dbReference type="NCBI Taxonomy" id="1365924"/>
    <lineage>
        <taxon>Bacteria</taxon>
        <taxon>Bacillati</taxon>
        <taxon>Actinomycetota</taxon>
        <taxon>Actinomycetes</taxon>
        <taxon>Pseudonocardiales</taxon>
        <taxon>Pseudonocardiaceae</taxon>
        <taxon>Kibdelosporangium</taxon>
    </lineage>
</organism>
<evidence type="ECO:0000313" key="2">
    <source>
        <dbReference type="Proteomes" id="UP001519332"/>
    </source>
</evidence>
<name>A0ABS4TG65_9PSEU</name>
<reference evidence="1 2" key="1">
    <citation type="submission" date="2021-03" db="EMBL/GenBank/DDBJ databases">
        <title>Sequencing the genomes of 1000 actinobacteria strains.</title>
        <authorList>
            <person name="Klenk H.-P."/>
        </authorList>
    </citation>
    <scope>NUCLEOTIDE SEQUENCE [LARGE SCALE GENOMIC DNA]</scope>
    <source>
        <strain evidence="1 2">DSM 46670</strain>
    </source>
</reference>
<accession>A0ABS4TG65</accession>
<comment type="caution">
    <text evidence="1">The sequence shown here is derived from an EMBL/GenBank/DDBJ whole genome shotgun (WGS) entry which is preliminary data.</text>
</comment>
<proteinExistence type="predicted"/>
<sequence>MNHILRLQGLEVETPDAKLDLGAGACSCCGGAGHREQPAYRSHDRGHTLLRTDSDDYIYSSETA</sequence>
<dbReference type="EMBL" id="JAGINW010000001">
    <property type="protein sequence ID" value="MBP2323414.1"/>
    <property type="molecule type" value="Genomic_DNA"/>
</dbReference>
<evidence type="ECO:0000313" key="1">
    <source>
        <dbReference type="EMBL" id="MBP2323414.1"/>
    </source>
</evidence>